<evidence type="ECO:0000256" key="4">
    <source>
        <dbReference type="ARBA" id="ARBA00022679"/>
    </source>
</evidence>
<dbReference type="Proteomes" id="UP000284916">
    <property type="component" value="Unassembled WGS sequence"/>
</dbReference>
<evidence type="ECO:0000256" key="7">
    <source>
        <dbReference type="SAM" id="Phobius"/>
    </source>
</evidence>
<evidence type="ECO:0000256" key="5">
    <source>
        <dbReference type="ARBA" id="ARBA00022777"/>
    </source>
</evidence>
<dbReference type="Gene3D" id="1.10.287.130">
    <property type="match status" value="1"/>
</dbReference>
<dbReference type="PANTHER" id="PTHR43711:SF1">
    <property type="entry name" value="HISTIDINE KINASE 1"/>
    <property type="match status" value="1"/>
</dbReference>
<evidence type="ECO:0000256" key="6">
    <source>
        <dbReference type="ARBA" id="ARBA00023012"/>
    </source>
</evidence>
<keyword evidence="7" id="KW-0812">Transmembrane</keyword>
<evidence type="ECO:0000313" key="10">
    <source>
        <dbReference type="Proteomes" id="UP000284916"/>
    </source>
</evidence>
<dbReference type="InterPro" id="IPR003594">
    <property type="entry name" value="HATPase_dom"/>
</dbReference>
<proteinExistence type="predicted"/>
<comment type="caution">
    <text evidence="9">The sequence shown here is derived from an EMBL/GenBank/DDBJ whole genome shotgun (WGS) entry which is preliminary data.</text>
</comment>
<dbReference type="InterPro" id="IPR004358">
    <property type="entry name" value="Sig_transdc_His_kin-like_C"/>
</dbReference>
<dbReference type="PRINTS" id="PR00344">
    <property type="entry name" value="BCTRLSENSOR"/>
</dbReference>
<dbReference type="PANTHER" id="PTHR43711">
    <property type="entry name" value="TWO-COMPONENT HISTIDINE KINASE"/>
    <property type="match status" value="1"/>
</dbReference>
<evidence type="ECO:0000259" key="8">
    <source>
        <dbReference type="PROSITE" id="PS50109"/>
    </source>
</evidence>
<dbReference type="EC" id="2.7.13.3" evidence="2"/>
<dbReference type="SMART" id="SM00387">
    <property type="entry name" value="HATPase_c"/>
    <property type="match status" value="1"/>
</dbReference>
<evidence type="ECO:0000256" key="3">
    <source>
        <dbReference type="ARBA" id="ARBA00022553"/>
    </source>
</evidence>
<dbReference type="InterPro" id="IPR005467">
    <property type="entry name" value="His_kinase_dom"/>
</dbReference>
<keyword evidence="5 9" id="KW-0418">Kinase</keyword>
<feature type="transmembrane region" description="Helical" evidence="7">
    <location>
        <begin position="6"/>
        <end position="26"/>
    </location>
</feature>
<dbReference type="GO" id="GO:0000155">
    <property type="term" value="F:phosphorelay sensor kinase activity"/>
    <property type="evidence" value="ECO:0007669"/>
    <property type="project" value="InterPro"/>
</dbReference>
<keyword evidence="7" id="KW-0472">Membrane</keyword>
<keyword evidence="7" id="KW-1133">Transmembrane helix</keyword>
<dbReference type="CDD" id="cd00075">
    <property type="entry name" value="HATPase"/>
    <property type="match status" value="1"/>
</dbReference>
<evidence type="ECO:0000256" key="2">
    <source>
        <dbReference type="ARBA" id="ARBA00012438"/>
    </source>
</evidence>
<organism evidence="9 10">
    <name type="scientific">Phocaeicola plebeius</name>
    <dbReference type="NCBI Taxonomy" id="310297"/>
    <lineage>
        <taxon>Bacteria</taxon>
        <taxon>Pseudomonadati</taxon>
        <taxon>Bacteroidota</taxon>
        <taxon>Bacteroidia</taxon>
        <taxon>Bacteroidales</taxon>
        <taxon>Bacteroidaceae</taxon>
        <taxon>Phocaeicola</taxon>
    </lineage>
</organism>
<keyword evidence="3" id="KW-0597">Phosphoprotein</keyword>
<protein>
    <recommendedName>
        <fullName evidence="2">histidine kinase</fullName>
        <ecNumber evidence="2">2.7.13.3</ecNumber>
    </recommendedName>
</protein>
<evidence type="ECO:0000256" key="1">
    <source>
        <dbReference type="ARBA" id="ARBA00000085"/>
    </source>
</evidence>
<dbReference type="InterPro" id="IPR036097">
    <property type="entry name" value="HisK_dim/P_sf"/>
</dbReference>
<accession>A0A415JGN2</accession>
<feature type="transmembrane region" description="Helical" evidence="7">
    <location>
        <begin position="177"/>
        <end position="199"/>
    </location>
</feature>
<comment type="catalytic activity">
    <reaction evidence="1">
        <text>ATP + protein L-histidine = ADP + protein N-phospho-L-histidine.</text>
        <dbReference type="EC" id="2.7.13.3"/>
    </reaction>
</comment>
<dbReference type="SUPFAM" id="SSF55874">
    <property type="entry name" value="ATPase domain of HSP90 chaperone/DNA topoisomerase II/histidine kinase"/>
    <property type="match status" value="1"/>
</dbReference>
<keyword evidence="6" id="KW-0902">Two-component regulatory system</keyword>
<dbReference type="Gene3D" id="3.30.565.10">
    <property type="entry name" value="Histidine kinase-like ATPase, C-terminal domain"/>
    <property type="match status" value="1"/>
</dbReference>
<keyword evidence="4" id="KW-0808">Transferase</keyword>
<dbReference type="Pfam" id="PF00512">
    <property type="entry name" value="HisKA"/>
    <property type="match status" value="1"/>
</dbReference>
<dbReference type="CDD" id="cd00082">
    <property type="entry name" value="HisKA"/>
    <property type="match status" value="1"/>
</dbReference>
<name>A0A415JGN2_9BACT</name>
<dbReference type="SUPFAM" id="SSF47384">
    <property type="entry name" value="Homodimeric domain of signal transducing histidine kinase"/>
    <property type="match status" value="1"/>
</dbReference>
<dbReference type="InterPro" id="IPR036890">
    <property type="entry name" value="HATPase_C_sf"/>
</dbReference>
<dbReference type="InterPro" id="IPR050736">
    <property type="entry name" value="Sensor_HK_Regulatory"/>
</dbReference>
<feature type="domain" description="Histidine kinase" evidence="8">
    <location>
        <begin position="218"/>
        <end position="437"/>
    </location>
</feature>
<reference evidence="9 10" key="1">
    <citation type="submission" date="2018-08" db="EMBL/GenBank/DDBJ databases">
        <title>A genome reference for cultivated species of the human gut microbiota.</title>
        <authorList>
            <person name="Zou Y."/>
            <person name="Xue W."/>
            <person name="Luo G."/>
        </authorList>
    </citation>
    <scope>NUCLEOTIDE SEQUENCE [LARGE SCALE GENOMIC DNA]</scope>
    <source>
        <strain evidence="9 10">AF39-11</strain>
    </source>
</reference>
<dbReference type="AlphaFoldDB" id="A0A415JGN2"/>
<evidence type="ECO:0000313" key="9">
    <source>
        <dbReference type="EMBL" id="RHL20233.1"/>
    </source>
</evidence>
<dbReference type="FunFam" id="3.30.565.10:FF:000006">
    <property type="entry name" value="Sensor histidine kinase WalK"/>
    <property type="match status" value="1"/>
</dbReference>
<gene>
    <name evidence="9" type="ORF">DW035_01085</name>
</gene>
<dbReference type="SMART" id="SM00388">
    <property type="entry name" value="HisKA"/>
    <property type="match status" value="1"/>
</dbReference>
<dbReference type="Pfam" id="PF02518">
    <property type="entry name" value="HATPase_c"/>
    <property type="match status" value="1"/>
</dbReference>
<sequence length="444" mass="50124">MKYKNISVFVFIGAFAIIILQILWLYNTYVALENNLYKESNSILIKAIRREISIRFKEAPKGTEIVGVSIPADAKKNDLAPEIVSLNEGLSNIGLKMSLSKIDSIASDMFNDIDLPCSISVHKIRISDNKILSSSNPNPSALPWREIKSEIINITADSSQGVQLVILNPYKFLFGKINLLIIITIIVLSFIIACIIFQIKIISRLQVILQIREDFSYAMIHDMKTPLSTIMMVQDMLKSGRLDSKPKIKDKYMSIAESETDHLLTLTNKILTISKLENHKLEMNKTEVELTPIIEKLTEKFKAKAQKPVNFIISLQAKTAYADNDYLGEVLSNLIDNAIKYSKESVEINITTEESERYTILKVRDNGLGISEADQKIIFQKYERAAAAKRSRRNGASGFGLGLNFVDQVIKAHEGKIFVNSTEGEFTEFTIYLPLDTPNNRHNR</sequence>
<dbReference type="InterPro" id="IPR003661">
    <property type="entry name" value="HisK_dim/P_dom"/>
</dbReference>
<dbReference type="EMBL" id="QROI01000001">
    <property type="protein sequence ID" value="RHL20233.1"/>
    <property type="molecule type" value="Genomic_DNA"/>
</dbReference>
<dbReference type="PROSITE" id="PS50109">
    <property type="entry name" value="HIS_KIN"/>
    <property type="match status" value="1"/>
</dbReference>